<accession>W6RQK8</accession>
<dbReference type="GO" id="GO:0003796">
    <property type="term" value="F:lysozyme activity"/>
    <property type="evidence" value="ECO:0007669"/>
    <property type="project" value="InterPro"/>
</dbReference>
<dbReference type="Pfam" id="PF01183">
    <property type="entry name" value="Glyco_hydro_25"/>
    <property type="match status" value="1"/>
</dbReference>
<organism evidence="3 4">
    <name type="scientific">Rhizobium favelukesii</name>
    <dbReference type="NCBI Taxonomy" id="348824"/>
    <lineage>
        <taxon>Bacteria</taxon>
        <taxon>Pseudomonadati</taxon>
        <taxon>Pseudomonadota</taxon>
        <taxon>Alphaproteobacteria</taxon>
        <taxon>Hyphomicrobiales</taxon>
        <taxon>Rhizobiaceae</taxon>
        <taxon>Rhizobium/Agrobacterium group</taxon>
        <taxon>Rhizobium</taxon>
    </lineage>
</organism>
<dbReference type="PATRIC" id="fig|348824.6.peg.1099"/>
<dbReference type="GO" id="GO:0009253">
    <property type="term" value="P:peptidoglycan catabolic process"/>
    <property type="evidence" value="ECO:0007669"/>
    <property type="project" value="InterPro"/>
</dbReference>
<sequence>MPFSRLSVFKRSRINPTLTDFHQALSMKQSWRNLLLRLMVPALAAGAVTQAAATDTLPWKNPNNALVVDAYELNTIDWNSLLSDKRITAFISKASDGLPESFSCTGDHAGDTVAHCKTMWRKYAVSRELFQTRRLVARAAGLLWGSYHLARPGNPVDQANHFLDYADPKDDEMMILDLEGIDPQKFMSLEDAQIFAGHIRARTGRYPVLYTNHNTARYIAAYRNDYPVLARLPIWYARYKPDVKGVFPMGNWDNYLMWQFSSGMNCSKRRCPYRVPGTLTDIDVNVAPMNRAELAKVWARGNLLPAHEPDPPLILAKMEMEPRGRPAQGPAAPVPVVPDPIVTSSIPQSDVARTRRDF</sequence>
<dbReference type="Gene3D" id="3.20.20.80">
    <property type="entry name" value="Glycosidases"/>
    <property type="match status" value="1"/>
</dbReference>
<reference evidence="3" key="1">
    <citation type="submission" date="2013-11" db="EMBL/GenBank/DDBJ databases">
        <title>Draft genome sequence of the broad-host-range Rhizobium sp. LPU83 strain, a member of the low-genetic diversity Oregon-like Rhizobium sp. group.</title>
        <authorList>
            <person name="Wibberg D."/>
            <person name="Puehler A."/>
            <person name="Schlueter A."/>
        </authorList>
    </citation>
    <scope>NUCLEOTIDE SEQUENCE [LARGE SCALE GENOMIC DNA]</scope>
    <source>
        <strain evidence="3">LPU83</strain>
    </source>
</reference>
<evidence type="ECO:0000256" key="2">
    <source>
        <dbReference type="SAM" id="MobiDB-lite"/>
    </source>
</evidence>
<dbReference type="HOGENOM" id="CLU_070059_0_0_5"/>
<name>W6RQK8_9HYPH</name>
<keyword evidence="3" id="KW-0378">Hydrolase</keyword>
<dbReference type="eggNOG" id="COG3757">
    <property type="taxonomic scope" value="Bacteria"/>
</dbReference>
<dbReference type="SUPFAM" id="SSF51445">
    <property type="entry name" value="(Trans)glycosidases"/>
    <property type="match status" value="1"/>
</dbReference>
<dbReference type="InterPro" id="IPR002053">
    <property type="entry name" value="Glyco_hydro_25"/>
</dbReference>
<proteinExistence type="inferred from homology"/>
<dbReference type="AlphaFoldDB" id="W6RQK8"/>
<gene>
    <name evidence="3" type="ORF">LPU83_1015</name>
</gene>
<dbReference type="Proteomes" id="UP000019443">
    <property type="component" value="Chromosome"/>
</dbReference>
<feature type="region of interest" description="Disordered" evidence="2">
    <location>
        <begin position="323"/>
        <end position="358"/>
    </location>
</feature>
<evidence type="ECO:0000313" key="3">
    <source>
        <dbReference type="EMBL" id="CDM56691.1"/>
    </source>
</evidence>
<dbReference type="EMBL" id="HG916852">
    <property type="protein sequence ID" value="CDM56691.1"/>
    <property type="molecule type" value="Genomic_DNA"/>
</dbReference>
<dbReference type="CDD" id="cd00599">
    <property type="entry name" value="GH25_muramidase"/>
    <property type="match status" value="1"/>
</dbReference>
<comment type="similarity">
    <text evidence="1">Belongs to the glycosyl hydrolase 25 family.</text>
</comment>
<dbReference type="KEGG" id="rhl:LPU83_1015"/>
<dbReference type="InterPro" id="IPR017853">
    <property type="entry name" value="GH"/>
</dbReference>
<dbReference type="GO" id="GO:0016998">
    <property type="term" value="P:cell wall macromolecule catabolic process"/>
    <property type="evidence" value="ECO:0007669"/>
    <property type="project" value="InterPro"/>
</dbReference>
<evidence type="ECO:0000256" key="1">
    <source>
        <dbReference type="ARBA" id="ARBA00010646"/>
    </source>
</evidence>
<dbReference type="PROSITE" id="PS51904">
    <property type="entry name" value="GLYCOSYL_HYDROL_F25_2"/>
    <property type="match status" value="1"/>
</dbReference>
<evidence type="ECO:0000313" key="4">
    <source>
        <dbReference type="Proteomes" id="UP000019443"/>
    </source>
</evidence>
<keyword evidence="4" id="KW-1185">Reference proteome</keyword>
<protein>
    <submittedName>
        <fullName evidence="3">Glycoside hydrolase family protein</fullName>
    </submittedName>
</protein>